<keyword evidence="3" id="KW-1185">Reference proteome</keyword>
<dbReference type="SUPFAM" id="SSF53474">
    <property type="entry name" value="alpha/beta-Hydrolases"/>
    <property type="match status" value="1"/>
</dbReference>
<dbReference type="InterPro" id="IPR051044">
    <property type="entry name" value="MAG_DAG_Lipase"/>
</dbReference>
<name>A0ABT3QQF8_9HYPH</name>
<gene>
    <name evidence="2" type="ORF">OPR82_13730</name>
</gene>
<dbReference type="Proteomes" id="UP001301216">
    <property type="component" value="Unassembled WGS sequence"/>
</dbReference>
<accession>A0ABT3QQF8</accession>
<dbReference type="RefSeq" id="WP_265985444.1">
    <property type="nucleotide sequence ID" value="NZ_JAPHAV010000006.1"/>
</dbReference>
<feature type="domain" description="Serine aminopeptidase S33" evidence="1">
    <location>
        <begin position="26"/>
        <end position="290"/>
    </location>
</feature>
<proteinExistence type="predicted"/>
<dbReference type="EMBL" id="JAPHAV010000006">
    <property type="protein sequence ID" value="MCX2697816.1"/>
    <property type="molecule type" value="Genomic_DNA"/>
</dbReference>
<dbReference type="Gene3D" id="3.40.50.1820">
    <property type="entry name" value="alpha/beta hydrolase"/>
    <property type="match status" value="1"/>
</dbReference>
<dbReference type="Pfam" id="PF12146">
    <property type="entry name" value="Hydrolase_4"/>
    <property type="match status" value="1"/>
</dbReference>
<organism evidence="2 3">
    <name type="scientific">Ochrobactrum chromiisoli</name>
    <dbReference type="NCBI Taxonomy" id="2993941"/>
    <lineage>
        <taxon>Bacteria</taxon>
        <taxon>Pseudomonadati</taxon>
        <taxon>Pseudomonadota</taxon>
        <taxon>Alphaproteobacteria</taxon>
        <taxon>Hyphomicrobiales</taxon>
        <taxon>Brucellaceae</taxon>
        <taxon>Brucella/Ochrobactrum group</taxon>
        <taxon>Ochrobactrum</taxon>
    </lineage>
</organism>
<sequence length="314" mass="34632">MTFQTIKRLQLSDGTELPYREALAARPKAAIQICHGLAEHSARYARFAEALNQAGYHVYAHDHRGHGANIGFHAPRGMFAPKDGDRVAIGDVLALNHHIHAAHPGVPVVLFGHSMGGLIALNYALAHSDTIDAVAVWNSNFNGGIENSAAKAILYAERMLKGSDVPSTILPKLTFRAWGNAVPDHRTAFDWLSRDPAEVEAYIRDPLCGFDPTIALWIDIFRMMKTGATNSHFANMRKELPFNLVGGMQDPATDKAKATRKLADRMKAMGFKNITCTLYPETRHEGLNDINRDDVTQNFLDWLAEVLPSSPISE</sequence>
<protein>
    <submittedName>
        <fullName evidence="2">Alpha/beta hydrolase</fullName>
    </submittedName>
</protein>
<dbReference type="GO" id="GO:0016787">
    <property type="term" value="F:hydrolase activity"/>
    <property type="evidence" value="ECO:0007669"/>
    <property type="project" value="UniProtKB-KW"/>
</dbReference>
<reference evidence="2 3" key="1">
    <citation type="submission" date="2022-11" db="EMBL/GenBank/DDBJ databases">
        <title>Brucella sp. YY2X, whole genome shotgun sequencing project.</title>
        <authorList>
            <person name="Yang Y."/>
        </authorList>
    </citation>
    <scope>NUCLEOTIDE SEQUENCE [LARGE SCALE GENOMIC DNA]</scope>
    <source>
        <strain evidence="2 3">YY2X</strain>
    </source>
</reference>
<dbReference type="InterPro" id="IPR022742">
    <property type="entry name" value="Hydrolase_4"/>
</dbReference>
<evidence type="ECO:0000259" key="1">
    <source>
        <dbReference type="Pfam" id="PF12146"/>
    </source>
</evidence>
<comment type="caution">
    <text evidence="2">The sequence shown here is derived from an EMBL/GenBank/DDBJ whole genome shotgun (WGS) entry which is preliminary data.</text>
</comment>
<dbReference type="PANTHER" id="PTHR11614">
    <property type="entry name" value="PHOSPHOLIPASE-RELATED"/>
    <property type="match status" value="1"/>
</dbReference>
<evidence type="ECO:0000313" key="2">
    <source>
        <dbReference type="EMBL" id="MCX2697816.1"/>
    </source>
</evidence>
<dbReference type="InterPro" id="IPR029058">
    <property type="entry name" value="AB_hydrolase_fold"/>
</dbReference>
<keyword evidence="2" id="KW-0378">Hydrolase</keyword>
<evidence type="ECO:0000313" key="3">
    <source>
        <dbReference type="Proteomes" id="UP001301216"/>
    </source>
</evidence>